<evidence type="ECO:0000313" key="5">
    <source>
        <dbReference type="Proteomes" id="UP000563268"/>
    </source>
</evidence>
<proteinExistence type="predicted"/>
<name>A0A5R8QNM8_9PSED</name>
<dbReference type="Proteomes" id="UP000590218">
    <property type="component" value="Unassembled WGS sequence"/>
</dbReference>
<gene>
    <name evidence="3" type="ORF">FEM54_32710</name>
    <name evidence="1" type="ORF">HX788_09545</name>
    <name evidence="2" type="ORF">HX795_19450</name>
</gene>
<organism evidence="1 5">
    <name type="scientific">Pseudomonas edaphica</name>
    <dbReference type="NCBI Taxonomy" id="2006980"/>
    <lineage>
        <taxon>Bacteria</taxon>
        <taxon>Pseudomonadati</taxon>
        <taxon>Pseudomonadota</taxon>
        <taxon>Gammaproteobacteria</taxon>
        <taxon>Pseudomonadales</taxon>
        <taxon>Pseudomonadaceae</taxon>
        <taxon>Pseudomonas</taxon>
    </lineage>
</organism>
<dbReference type="Proteomes" id="UP000563268">
    <property type="component" value="Unassembled WGS sequence"/>
</dbReference>
<dbReference type="InterPro" id="IPR038223">
    <property type="entry name" value="DMP12_sf"/>
</dbReference>
<dbReference type="EMBL" id="JACARM010000021">
    <property type="protein sequence ID" value="NWE07338.1"/>
    <property type="molecule type" value="Genomic_DNA"/>
</dbReference>
<comment type="caution">
    <text evidence="1">The sequence shown here is derived from an EMBL/GenBank/DDBJ whole genome shotgun (WGS) entry which is preliminary data.</text>
</comment>
<sequence>MKLICTPLTKEAMILLDTDECPISLLANCPLTHTEYQQLMGSGVIDKINNSLGKMIDDYEDESINTNEDLKKSLYILENHSIPENQELARKIIKLNKLAIDNNTGLYFFF</sequence>
<dbReference type="RefSeq" id="WP_017134605.1">
    <property type="nucleotide sequence ID" value="NZ_JACARL010000113.1"/>
</dbReference>
<dbReference type="AlphaFoldDB" id="A0A5R8QNM8"/>
<evidence type="ECO:0000313" key="1">
    <source>
        <dbReference type="EMBL" id="NWE07338.1"/>
    </source>
</evidence>
<reference evidence="3 4" key="1">
    <citation type="submission" date="2019-05" db="EMBL/GenBank/DDBJ databases">
        <title>Pseudomonas edaphica sp. nov., isolated from rhizospheric soil of Cistus ladanifer L. in Spain.</title>
        <authorList>
            <person name="Peix A."/>
        </authorList>
    </citation>
    <scope>NUCLEOTIDE SEQUENCE [LARGE SCALE GENOMIC DNA]</scope>
    <source>
        <strain evidence="3 4">RD25</strain>
    </source>
</reference>
<dbReference type="Gene3D" id="3.40.1760.20">
    <property type="match status" value="1"/>
</dbReference>
<protein>
    <submittedName>
        <fullName evidence="1">Uncharacterized protein</fullName>
    </submittedName>
</protein>
<keyword evidence="4" id="KW-1185">Reference proteome</keyword>
<accession>A0A5R8QNM8</accession>
<reference evidence="5 6" key="2">
    <citation type="submission" date="2020-04" db="EMBL/GenBank/DDBJ databases">
        <title>Molecular characterization of pseudomonads from Agaricus bisporus reveal novel blotch 2 pathogens in Western Europe.</title>
        <authorList>
            <person name="Taparia T."/>
            <person name="Krijger M."/>
            <person name="Haynes E."/>
            <person name="Elpinstone J.G."/>
            <person name="Noble R."/>
            <person name="Van Der Wolf J."/>
        </authorList>
    </citation>
    <scope>NUCLEOTIDE SEQUENCE [LARGE SCALE GENOMIC DNA]</scope>
    <source>
        <strain evidence="2 6">K6002</strain>
        <strain evidence="1 5">K7002</strain>
    </source>
</reference>
<dbReference type="EMBL" id="JACARL010000113">
    <property type="protein sequence ID" value="NWE84282.1"/>
    <property type="molecule type" value="Genomic_DNA"/>
</dbReference>
<evidence type="ECO:0000313" key="3">
    <source>
        <dbReference type="EMBL" id="TLG86365.1"/>
    </source>
</evidence>
<evidence type="ECO:0000313" key="6">
    <source>
        <dbReference type="Proteomes" id="UP000590218"/>
    </source>
</evidence>
<evidence type="ECO:0000313" key="4">
    <source>
        <dbReference type="Proteomes" id="UP000304941"/>
    </source>
</evidence>
<evidence type="ECO:0000313" key="2">
    <source>
        <dbReference type="EMBL" id="NWE84282.1"/>
    </source>
</evidence>
<dbReference type="EMBL" id="VBVZ01000990">
    <property type="protein sequence ID" value="TLG86365.1"/>
    <property type="molecule type" value="Genomic_DNA"/>
</dbReference>
<dbReference type="Proteomes" id="UP000304941">
    <property type="component" value="Unassembled WGS sequence"/>
</dbReference>